<dbReference type="AlphaFoldDB" id="A0A379AJU6"/>
<evidence type="ECO:0000313" key="3">
    <source>
        <dbReference type="Proteomes" id="UP000254640"/>
    </source>
</evidence>
<sequence length="143" mass="15639">MSGRIRDIDEGHIKIVVLRQPVAQRFYAAALGGVMACGKEMQPLLTRAVNSLFRNFTGDKGIDARRRGLVDKALPAPAAPGNTTDQRWRVVTTMQGFTSQPLTDSAASCSPDRGSASSPQKHQRHHFAAHFDIQQFRQLGVVA</sequence>
<evidence type="ECO:0000313" key="2">
    <source>
        <dbReference type="EMBL" id="SUB17859.1"/>
    </source>
</evidence>
<organism evidence="2 3">
    <name type="scientific">Enterobacter agglomerans</name>
    <name type="common">Erwinia herbicola</name>
    <name type="synonym">Pantoea agglomerans</name>
    <dbReference type="NCBI Taxonomy" id="549"/>
    <lineage>
        <taxon>Bacteria</taxon>
        <taxon>Pseudomonadati</taxon>
        <taxon>Pseudomonadota</taxon>
        <taxon>Gammaproteobacteria</taxon>
        <taxon>Enterobacterales</taxon>
        <taxon>Erwiniaceae</taxon>
        <taxon>Pantoea</taxon>
        <taxon>Pantoea agglomerans group</taxon>
    </lineage>
</organism>
<protein>
    <submittedName>
        <fullName evidence="2">Uncharacterized protein</fullName>
    </submittedName>
</protein>
<gene>
    <name evidence="2" type="ORF">NCTC9381_03793</name>
</gene>
<keyword evidence="3" id="KW-1185">Reference proteome</keyword>
<proteinExistence type="predicted"/>
<dbReference type="EMBL" id="UGSO01000001">
    <property type="protein sequence ID" value="SUB17859.1"/>
    <property type="molecule type" value="Genomic_DNA"/>
</dbReference>
<dbReference type="Proteomes" id="UP000254640">
    <property type="component" value="Unassembled WGS sequence"/>
</dbReference>
<feature type="region of interest" description="Disordered" evidence="1">
    <location>
        <begin position="99"/>
        <end position="125"/>
    </location>
</feature>
<feature type="compositionally biased region" description="Polar residues" evidence="1">
    <location>
        <begin position="99"/>
        <end position="108"/>
    </location>
</feature>
<name>A0A379AJU6_ENTAG</name>
<evidence type="ECO:0000256" key="1">
    <source>
        <dbReference type="SAM" id="MobiDB-lite"/>
    </source>
</evidence>
<reference evidence="2 3" key="1">
    <citation type="submission" date="2018-06" db="EMBL/GenBank/DDBJ databases">
        <authorList>
            <consortium name="Pathogen Informatics"/>
            <person name="Doyle S."/>
        </authorList>
    </citation>
    <scope>NUCLEOTIDE SEQUENCE [LARGE SCALE GENOMIC DNA]</scope>
    <source>
        <strain evidence="2 3">NCTC9381</strain>
    </source>
</reference>
<accession>A0A379AJU6</accession>